<dbReference type="InterPro" id="IPR004606">
    <property type="entry name" value="Mop_domain"/>
</dbReference>
<evidence type="ECO:0000313" key="13">
    <source>
        <dbReference type="Proteomes" id="UP000838100"/>
    </source>
</evidence>
<keyword evidence="6 12" id="KW-0067">ATP-binding</keyword>
<evidence type="ECO:0000256" key="2">
    <source>
        <dbReference type="ARBA" id="ARBA00022475"/>
    </source>
</evidence>
<dbReference type="InterPro" id="IPR003593">
    <property type="entry name" value="AAA+_ATPase"/>
</dbReference>
<evidence type="ECO:0000256" key="4">
    <source>
        <dbReference type="ARBA" id="ARBA00022519"/>
    </source>
</evidence>
<evidence type="ECO:0000256" key="3">
    <source>
        <dbReference type="ARBA" id="ARBA00022505"/>
    </source>
</evidence>
<keyword evidence="1" id="KW-0813">Transport</keyword>
<evidence type="ECO:0000256" key="7">
    <source>
        <dbReference type="ARBA" id="ARBA00022967"/>
    </source>
</evidence>
<evidence type="ECO:0000256" key="8">
    <source>
        <dbReference type="ARBA" id="ARBA00023136"/>
    </source>
</evidence>
<keyword evidence="5" id="KW-0547">Nucleotide-binding</keyword>
<evidence type="ECO:0000256" key="6">
    <source>
        <dbReference type="ARBA" id="ARBA00022840"/>
    </source>
</evidence>
<dbReference type="PANTHER" id="PTHR43514:SF4">
    <property type="entry name" value="ABC TRANSPORTER I FAMILY MEMBER 10"/>
    <property type="match status" value="1"/>
</dbReference>
<dbReference type="PROSITE" id="PS51866">
    <property type="entry name" value="MOP"/>
    <property type="match status" value="1"/>
</dbReference>
<dbReference type="SUPFAM" id="SSF50331">
    <property type="entry name" value="MOP-like"/>
    <property type="match status" value="1"/>
</dbReference>
<dbReference type="SUPFAM" id="SSF52540">
    <property type="entry name" value="P-loop containing nucleoside triphosphate hydrolases"/>
    <property type="match status" value="1"/>
</dbReference>
<dbReference type="InterPro" id="IPR017871">
    <property type="entry name" value="ABC_transporter-like_CS"/>
</dbReference>
<dbReference type="Pfam" id="PF03459">
    <property type="entry name" value="TOBE"/>
    <property type="match status" value="1"/>
</dbReference>
<dbReference type="GO" id="GO:0005524">
    <property type="term" value="F:ATP binding"/>
    <property type="evidence" value="ECO:0007669"/>
    <property type="project" value="UniProtKB-KW"/>
</dbReference>
<dbReference type="PANTHER" id="PTHR43514">
    <property type="entry name" value="ABC TRANSPORTER I FAMILY MEMBER 10"/>
    <property type="match status" value="1"/>
</dbReference>
<evidence type="ECO:0000256" key="9">
    <source>
        <dbReference type="PROSITE-ProRule" id="PRU01213"/>
    </source>
</evidence>
<dbReference type="EMBL" id="CAKLPX010000002">
    <property type="protein sequence ID" value="CAH0991893.1"/>
    <property type="molecule type" value="Genomic_DNA"/>
</dbReference>
<keyword evidence="4" id="KW-0997">Cell inner membrane</keyword>
<evidence type="ECO:0000259" key="10">
    <source>
        <dbReference type="PROSITE" id="PS50893"/>
    </source>
</evidence>
<dbReference type="NCBIfam" id="TIGR02142">
    <property type="entry name" value="modC_ABC"/>
    <property type="match status" value="1"/>
</dbReference>
<feature type="domain" description="ABC transporter" evidence="10">
    <location>
        <begin position="1"/>
        <end position="235"/>
    </location>
</feature>
<evidence type="ECO:0000256" key="5">
    <source>
        <dbReference type="ARBA" id="ARBA00022741"/>
    </source>
</evidence>
<keyword evidence="8" id="KW-0472">Membrane</keyword>
<comment type="caution">
    <text evidence="12">The sequence shown here is derived from an EMBL/GenBank/DDBJ whole genome shotgun (WGS) entry which is preliminary data.</text>
</comment>
<evidence type="ECO:0000259" key="11">
    <source>
        <dbReference type="PROSITE" id="PS51866"/>
    </source>
</evidence>
<keyword evidence="7" id="KW-1278">Translocase</keyword>
<sequence>MEVTPLLSADITLPLANFALAAEFTLRDNSITALFGHSGSGKTSLLKVLAGFDKTPGNNVRFKGQPWQDQQHFVPCHRRHIGYVFQQPQLLPHLTVLDNLRYAYRRRFHDDGPSIEELCRWLALDDLLSQYPGSLSGGQQQRVAIARTLASNPALILMDEPVSALDADSREEILNYLEQLHRRLSIAIVYVSHNIEEIHRLADDVIILQQGKIVQQGPVLELANLLDSPLHGRQHTLLEAEVCHYDSQWQLTTVNIGDNQTLQLSSHPTTIGHRLRLRIPASNVSITLAGGDNSSSIINYLDARIISIDEDDRGSALVRLDVQGQPLLAKLTRKSVHQLQLTPQQQVVAQIKGVAMLSDQARNISDASTL</sequence>
<reference evidence="12" key="1">
    <citation type="submission" date="2021-12" db="EMBL/GenBank/DDBJ databases">
        <authorList>
            <person name="Rodrigo-Torres L."/>
            <person name="Arahal R. D."/>
            <person name="Lucena T."/>
        </authorList>
    </citation>
    <scope>NUCLEOTIDE SEQUENCE</scope>
    <source>
        <strain evidence="12">CECT 8267</strain>
    </source>
</reference>
<gene>
    <name evidence="12" type="primary">btuD_3</name>
    <name evidence="12" type="ORF">SIN8267_02008</name>
</gene>
<dbReference type="Gene3D" id="3.40.50.300">
    <property type="entry name" value="P-loop containing nucleotide triphosphate hydrolases"/>
    <property type="match status" value="1"/>
</dbReference>
<keyword evidence="13" id="KW-1185">Reference proteome</keyword>
<organism evidence="12 13">
    <name type="scientific">Sinobacterium norvegicum</name>
    <dbReference type="NCBI Taxonomy" id="1641715"/>
    <lineage>
        <taxon>Bacteria</taxon>
        <taxon>Pseudomonadati</taxon>
        <taxon>Pseudomonadota</taxon>
        <taxon>Gammaproteobacteria</taxon>
        <taxon>Cellvibrionales</taxon>
        <taxon>Spongiibacteraceae</taxon>
        <taxon>Sinobacterium</taxon>
    </lineage>
</organism>
<feature type="domain" description="Mop" evidence="11">
    <location>
        <begin position="294"/>
        <end position="360"/>
    </location>
</feature>
<dbReference type="Proteomes" id="UP000838100">
    <property type="component" value="Unassembled WGS sequence"/>
</dbReference>
<keyword evidence="2" id="KW-1003">Cell membrane</keyword>
<dbReference type="InterPro" id="IPR005116">
    <property type="entry name" value="Transp-assoc_OB_typ1"/>
</dbReference>
<dbReference type="SMART" id="SM00382">
    <property type="entry name" value="AAA"/>
    <property type="match status" value="1"/>
</dbReference>
<proteinExistence type="predicted"/>
<dbReference type="InterPro" id="IPR003439">
    <property type="entry name" value="ABC_transporter-like_ATP-bd"/>
</dbReference>
<dbReference type="InterPro" id="IPR050334">
    <property type="entry name" value="Molybdenum_import_ModC"/>
</dbReference>
<dbReference type="PROSITE" id="PS00211">
    <property type="entry name" value="ABC_TRANSPORTER_1"/>
    <property type="match status" value="1"/>
</dbReference>
<dbReference type="InterPro" id="IPR027417">
    <property type="entry name" value="P-loop_NTPase"/>
</dbReference>
<evidence type="ECO:0000256" key="1">
    <source>
        <dbReference type="ARBA" id="ARBA00022448"/>
    </source>
</evidence>
<name>A0ABN8EHH8_9GAMM</name>
<protein>
    <submittedName>
        <fullName evidence="12">Vitamin B12 import ATP-binding protein BtuD</fullName>
    </submittedName>
</protein>
<dbReference type="RefSeq" id="WP_237444592.1">
    <property type="nucleotide sequence ID" value="NZ_CAKLPX010000002.1"/>
</dbReference>
<dbReference type="PROSITE" id="PS50893">
    <property type="entry name" value="ABC_TRANSPORTER_2"/>
    <property type="match status" value="1"/>
</dbReference>
<keyword evidence="3 9" id="KW-0500">Molybdenum</keyword>
<dbReference type="InterPro" id="IPR008995">
    <property type="entry name" value="Mo/tungstate-bd_C_term_dom"/>
</dbReference>
<evidence type="ECO:0000313" key="12">
    <source>
        <dbReference type="EMBL" id="CAH0991893.1"/>
    </source>
</evidence>
<dbReference type="Gene3D" id="2.40.50.100">
    <property type="match status" value="1"/>
</dbReference>
<accession>A0ABN8EHH8</accession>
<dbReference type="InterPro" id="IPR011868">
    <property type="entry name" value="ModC_ABC_ATP-bd"/>
</dbReference>
<dbReference type="Pfam" id="PF00005">
    <property type="entry name" value="ABC_tran"/>
    <property type="match status" value="1"/>
</dbReference>